<name>A0A430J9D9_9BACL</name>
<feature type="short sequence motif" description="Histidine triad motif" evidence="2">
    <location>
        <begin position="96"/>
        <end position="100"/>
    </location>
</feature>
<dbReference type="SUPFAM" id="SSF54197">
    <property type="entry name" value="HIT-like"/>
    <property type="match status" value="1"/>
</dbReference>
<dbReference type="InterPro" id="IPR036265">
    <property type="entry name" value="HIT-like_sf"/>
</dbReference>
<dbReference type="InterPro" id="IPR011146">
    <property type="entry name" value="HIT-like"/>
</dbReference>
<feature type="active site" description="Tele-AMP-histidine intermediate" evidence="1">
    <location>
        <position position="100"/>
    </location>
</feature>
<dbReference type="GO" id="GO:0009117">
    <property type="term" value="P:nucleotide metabolic process"/>
    <property type="evidence" value="ECO:0007669"/>
    <property type="project" value="TreeGrafter"/>
</dbReference>
<evidence type="ECO:0000313" key="4">
    <source>
        <dbReference type="EMBL" id="RTE07137.1"/>
    </source>
</evidence>
<dbReference type="RefSeq" id="WP_126143300.1">
    <property type="nucleotide sequence ID" value="NZ_RXHU01000066.1"/>
</dbReference>
<dbReference type="EMBL" id="RXHU01000066">
    <property type="protein sequence ID" value="RTE07137.1"/>
    <property type="molecule type" value="Genomic_DNA"/>
</dbReference>
<keyword evidence="5" id="KW-1185">Reference proteome</keyword>
<evidence type="ECO:0000256" key="1">
    <source>
        <dbReference type="PIRSR" id="PIRSR601310-1"/>
    </source>
</evidence>
<dbReference type="Gene3D" id="3.30.428.10">
    <property type="entry name" value="HIT-like"/>
    <property type="match status" value="1"/>
</dbReference>
<gene>
    <name evidence="4" type="ORF">EJQ19_21525</name>
</gene>
<organism evidence="4 5">
    <name type="scientific">Paenibacillus whitsoniae</name>
    <dbReference type="NCBI Taxonomy" id="2496558"/>
    <lineage>
        <taxon>Bacteria</taxon>
        <taxon>Bacillati</taxon>
        <taxon>Bacillota</taxon>
        <taxon>Bacilli</taxon>
        <taxon>Bacillales</taxon>
        <taxon>Paenibacillaceae</taxon>
        <taxon>Paenibacillus</taxon>
    </lineage>
</organism>
<evidence type="ECO:0000313" key="5">
    <source>
        <dbReference type="Proteomes" id="UP000276128"/>
    </source>
</evidence>
<dbReference type="PRINTS" id="PR00332">
    <property type="entry name" value="HISTRIAD"/>
</dbReference>
<dbReference type="PANTHER" id="PTHR46648">
    <property type="entry name" value="HIT FAMILY PROTEIN 1"/>
    <property type="match status" value="1"/>
</dbReference>
<feature type="domain" description="HIT" evidence="3">
    <location>
        <begin position="6"/>
        <end position="111"/>
    </location>
</feature>
<dbReference type="AlphaFoldDB" id="A0A430J9D9"/>
<dbReference type="Pfam" id="PF01230">
    <property type="entry name" value="HIT"/>
    <property type="match status" value="1"/>
</dbReference>
<accession>A0A430J9D9</accession>
<proteinExistence type="predicted"/>
<comment type="caution">
    <text evidence="4">The sequence shown here is derived from an EMBL/GenBank/DDBJ whole genome shotgun (WGS) entry which is preliminary data.</text>
</comment>
<reference evidence="4 5" key="1">
    <citation type="submission" date="2018-12" db="EMBL/GenBank/DDBJ databases">
        <title>Bacillus ochoae sp. nov., Paenibacillus whitsoniae sp. nov., Paenibacillus spiritus sp. nov. Isolated from the Mars Exploration Rover during spacecraft assembly.</title>
        <authorList>
            <person name="Seuylemezian A."/>
            <person name="Vaishampayan P."/>
        </authorList>
    </citation>
    <scope>NUCLEOTIDE SEQUENCE [LARGE SCALE GENOMIC DNA]</scope>
    <source>
        <strain evidence="4 5">MER 54</strain>
    </source>
</reference>
<dbReference type="PROSITE" id="PS51084">
    <property type="entry name" value="HIT_2"/>
    <property type="match status" value="1"/>
</dbReference>
<dbReference type="Proteomes" id="UP000276128">
    <property type="component" value="Unassembled WGS sequence"/>
</dbReference>
<dbReference type="GO" id="GO:0003824">
    <property type="term" value="F:catalytic activity"/>
    <property type="evidence" value="ECO:0007669"/>
    <property type="project" value="InterPro"/>
</dbReference>
<protein>
    <submittedName>
        <fullName evidence="4">HIT family protein</fullName>
    </submittedName>
</protein>
<dbReference type="OrthoDB" id="9784774at2"/>
<dbReference type="InterPro" id="IPR001310">
    <property type="entry name" value="Histidine_triad_HIT"/>
</dbReference>
<sequence>MSSACLGCQLANGEVQAHVVYENEWITCLLDIAPINEGHVLIMPKRHIVEVEEIDEETMRAVLSAAAQISRGLKACFAPDGISMMQNGGMFNDLGHYHLHVFPRNQGDGFGWVEANAGNAAAKRLAETRLKLINRIN</sequence>
<evidence type="ECO:0000259" key="3">
    <source>
        <dbReference type="PROSITE" id="PS51084"/>
    </source>
</evidence>
<dbReference type="PANTHER" id="PTHR46648:SF1">
    <property type="entry name" value="ADENOSINE 5'-MONOPHOSPHORAMIDASE HNT1"/>
    <property type="match status" value="1"/>
</dbReference>
<evidence type="ECO:0000256" key="2">
    <source>
        <dbReference type="PROSITE-ProRule" id="PRU00464"/>
    </source>
</evidence>